<evidence type="ECO:0000313" key="1">
    <source>
        <dbReference type="EMBL" id="GHI40511.1"/>
    </source>
</evidence>
<dbReference type="Proteomes" id="UP001050808">
    <property type="component" value="Unassembled WGS sequence"/>
</dbReference>
<evidence type="ECO:0000313" key="2">
    <source>
        <dbReference type="Proteomes" id="UP001050808"/>
    </source>
</evidence>
<protein>
    <submittedName>
        <fullName evidence="1">Uncharacterized protein</fullName>
    </submittedName>
</protein>
<keyword evidence="2" id="KW-1185">Reference proteome</keyword>
<name>A0ABQ3QTB0_9ACTN</name>
<reference evidence="1" key="1">
    <citation type="submission" date="2024-05" db="EMBL/GenBank/DDBJ databases">
        <title>Whole genome shotgun sequence of Streptomyces violascens NBRC 12920.</title>
        <authorList>
            <person name="Komaki H."/>
            <person name="Tamura T."/>
        </authorList>
    </citation>
    <scope>NUCLEOTIDE SEQUENCE</scope>
    <source>
        <strain evidence="1">NBRC 12920</strain>
    </source>
</reference>
<proteinExistence type="predicted"/>
<dbReference type="EMBL" id="BNDY01000017">
    <property type="protein sequence ID" value="GHI40511.1"/>
    <property type="molecule type" value="Genomic_DNA"/>
</dbReference>
<gene>
    <name evidence="1" type="ORF">Sviol_49190</name>
</gene>
<accession>A0ABQ3QTB0</accession>
<sequence length="61" mass="6225">MVGALPVVHLPGDALFKDRTGADSVWLPDAAPGPSLLGALRVVVHHGPADVCIGRPLAHPS</sequence>
<comment type="caution">
    <text evidence="1">The sequence shown here is derived from an EMBL/GenBank/DDBJ whole genome shotgun (WGS) entry which is preliminary data.</text>
</comment>
<organism evidence="1 2">
    <name type="scientific">Streptomyces violascens</name>
    <dbReference type="NCBI Taxonomy" id="67381"/>
    <lineage>
        <taxon>Bacteria</taxon>
        <taxon>Bacillati</taxon>
        <taxon>Actinomycetota</taxon>
        <taxon>Actinomycetes</taxon>
        <taxon>Kitasatosporales</taxon>
        <taxon>Streptomycetaceae</taxon>
        <taxon>Streptomyces</taxon>
    </lineage>
</organism>